<comment type="caution">
    <text evidence="5">The sequence shown here is derived from an EMBL/GenBank/DDBJ whole genome shotgun (WGS) entry which is preliminary data.</text>
</comment>
<dbReference type="InterPro" id="IPR032687">
    <property type="entry name" value="AraC-type_N"/>
</dbReference>
<keyword evidence="2" id="KW-0238">DNA-binding</keyword>
<dbReference type="GO" id="GO:0005829">
    <property type="term" value="C:cytosol"/>
    <property type="evidence" value="ECO:0007669"/>
    <property type="project" value="TreeGrafter"/>
</dbReference>
<evidence type="ECO:0000313" key="6">
    <source>
        <dbReference type="Proteomes" id="UP000400924"/>
    </source>
</evidence>
<dbReference type="Pfam" id="PF12625">
    <property type="entry name" value="Arabinose_bd"/>
    <property type="match status" value="1"/>
</dbReference>
<evidence type="ECO:0000256" key="3">
    <source>
        <dbReference type="ARBA" id="ARBA00023163"/>
    </source>
</evidence>
<gene>
    <name evidence="5" type="ORF">FNH08_01260</name>
</gene>
<feature type="domain" description="HTH araC/xylS-type" evidence="4">
    <location>
        <begin position="239"/>
        <end position="340"/>
    </location>
</feature>
<dbReference type="OrthoDB" id="5241536at2"/>
<organism evidence="5 6">
    <name type="scientific">Streptomyces spongiae</name>
    <dbReference type="NCBI Taxonomy" id="565072"/>
    <lineage>
        <taxon>Bacteria</taxon>
        <taxon>Bacillati</taxon>
        <taxon>Actinomycetota</taxon>
        <taxon>Actinomycetes</taxon>
        <taxon>Kitasatosporales</taxon>
        <taxon>Streptomycetaceae</taxon>
        <taxon>Streptomyces</taxon>
    </lineage>
</organism>
<dbReference type="RefSeq" id="WP_152769350.1">
    <property type="nucleotide sequence ID" value="NZ_VJZC01000004.1"/>
</dbReference>
<sequence>MTRPPAHETTAASIAPHIIRYLMLVAEESGVSLEAIVEAAGLSSDLLDARGLRVSFRQGRQVIESAMAALPVPALGIAVGLRQPITSTGMLGMGMMSCATVRDAIDLGVRYQYLAGSMVHSWTSDETSSVALIAEVHGASPQVDEFLIDEAFANVTRMARDLTGPEFCPERVELARAVPADSRPYAECFRSPVVFGAGRNAWIVSKSACRTPISTADRWACAEARSLLDDEVAEAMDLHELVAVLSTRVEEALPRVVPLEGQARVLALSQRTLRRRLAALDMTYSTVVDEVRRRMFSRLIRHHDLLLADIARQLGYTDERSLRRAVRRWFGQSASELRESGPPS</sequence>
<dbReference type="SUPFAM" id="SSF46689">
    <property type="entry name" value="Homeodomain-like"/>
    <property type="match status" value="1"/>
</dbReference>
<dbReference type="PROSITE" id="PS01124">
    <property type="entry name" value="HTH_ARAC_FAMILY_2"/>
    <property type="match status" value="1"/>
</dbReference>
<keyword evidence="3" id="KW-0804">Transcription</keyword>
<keyword evidence="6" id="KW-1185">Reference proteome</keyword>
<reference evidence="5 6" key="1">
    <citation type="submission" date="2019-07" db="EMBL/GenBank/DDBJ databases">
        <title>New species of Amycolatopsis and Streptomyces.</title>
        <authorList>
            <person name="Duangmal K."/>
            <person name="Teo W.F.A."/>
            <person name="Lipun K."/>
        </authorList>
    </citation>
    <scope>NUCLEOTIDE SEQUENCE [LARGE SCALE GENOMIC DNA]</scope>
    <source>
        <strain evidence="5 6">NBRC 106415</strain>
    </source>
</reference>
<evidence type="ECO:0000256" key="1">
    <source>
        <dbReference type="ARBA" id="ARBA00023015"/>
    </source>
</evidence>
<dbReference type="SMART" id="SM00342">
    <property type="entry name" value="HTH_ARAC"/>
    <property type="match status" value="1"/>
</dbReference>
<dbReference type="GO" id="GO:0000976">
    <property type="term" value="F:transcription cis-regulatory region binding"/>
    <property type="evidence" value="ECO:0007669"/>
    <property type="project" value="TreeGrafter"/>
</dbReference>
<dbReference type="AlphaFoldDB" id="A0A5N8X932"/>
<evidence type="ECO:0000313" key="5">
    <source>
        <dbReference type="EMBL" id="MPY55867.1"/>
    </source>
</evidence>
<accession>A0A5N8X932</accession>
<dbReference type="Gene3D" id="1.10.10.60">
    <property type="entry name" value="Homeodomain-like"/>
    <property type="match status" value="1"/>
</dbReference>
<keyword evidence="1" id="KW-0805">Transcription regulation</keyword>
<dbReference type="Pfam" id="PF12833">
    <property type="entry name" value="HTH_18"/>
    <property type="match status" value="1"/>
</dbReference>
<proteinExistence type="predicted"/>
<dbReference type="GO" id="GO:0003700">
    <property type="term" value="F:DNA-binding transcription factor activity"/>
    <property type="evidence" value="ECO:0007669"/>
    <property type="project" value="InterPro"/>
</dbReference>
<name>A0A5N8X932_9ACTN</name>
<protein>
    <submittedName>
        <fullName evidence="5">AraC family transcriptional regulator</fullName>
    </submittedName>
</protein>
<evidence type="ECO:0000259" key="4">
    <source>
        <dbReference type="PROSITE" id="PS01124"/>
    </source>
</evidence>
<evidence type="ECO:0000256" key="2">
    <source>
        <dbReference type="ARBA" id="ARBA00023125"/>
    </source>
</evidence>
<dbReference type="EMBL" id="VJZC01000004">
    <property type="protein sequence ID" value="MPY55867.1"/>
    <property type="molecule type" value="Genomic_DNA"/>
</dbReference>
<dbReference type="PANTHER" id="PTHR47894:SF1">
    <property type="entry name" value="HTH-TYPE TRANSCRIPTIONAL REGULATOR VQSM"/>
    <property type="match status" value="1"/>
</dbReference>
<dbReference type="InterPro" id="IPR018060">
    <property type="entry name" value="HTH_AraC"/>
</dbReference>
<dbReference type="PANTHER" id="PTHR47894">
    <property type="entry name" value="HTH-TYPE TRANSCRIPTIONAL REGULATOR GADX"/>
    <property type="match status" value="1"/>
</dbReference>
<dbReference type="InterPro" id="IPR009057">
    <property type="entry name" value="Homeodomain-like_sf"/>
</dbReference>
<dbReference type="Proteomes" id="UP000400924">
    <property type="component" value="Unassembled WGS sequence"/>
</dbReference>